<proteinExistence type="predicted"/>
<dbReference type="Proteomes" id="UP001153069">
    <property type="component" value="Unassembled WGS sequence"/>
</dbReference>
<reference evidence="1" key="1">
    <citation type="submission" date="2020-06" db="EMBL/GenBank/DDBJ databases">
        <authorList>
            <consortium name="Plant Systems Biology data submission"/>
        </authorList>
    </citation>
    <scope>NUCLEOTIDE SEQUENCE</scope>
    <source>
        <strain evidence="1">D6</strain>
    </source>
</reference>
<protein>
    <submittedName>
        <fullName evidence="1">Uncharacterized protein</fullName>
    </submittedName>
</protein>
<evidence type="ECO:0000313" key="2">
    <source>
        <dbReference type="Proteomes" id="UP001153069"/>
    </source>
</evidence>
<dbReference type="EMBL" id="CAICTM010003261">
    <property type="protein sequence ID" value="CAB9531126.1"/>
    <property type="molecule type" value="Genomic_DNA"/>
</dbReference>
<dbReference type="AlphaFoldDB" id="A0A9N8F1G6"/>
<comment type="caution">
    <text evidence="1">The sequence shown here is derived from an EMBL/GenBank/DDBJ whole genome shotgun (WGS) entry which is preliminary data.</text>
</comment>
<accession>A0A9N8F1G6</accession>
<evidence type="ECO:0000313" key="1">
    <source>
        <dbReference type="EMBL" id="CAB9531126.1"/>
    </source>
</evidence>
<organism evidence="1 2">
    <name type="scientific">Seminavis robusta</name>
    <dbReference type="NCBI Taxonomy" id="568900"/>
    <lineage>
        <taxon>Eukaryota</taxon>
        <taxon>Sar</taxon>
        <taxon>Stramenopiles</taxon>
        <taxon>Ochrophyta</taxon>
        <taxon>Bacillariophyta</taxon>
        <taxon>Bacillariophyceae</taxon>
        <taxon>Bacillariophycidae</taxon>
        <taxon>Naviculales</taxon>
        <taxon>Naviculaceae</taxon>
        <taxon>Seminavis</taxon>
    </lineage>
</organism>
<keyword evidence="2" id="KW-1185">Reference proteome</keyword>
<name>A0A9N8F1G6_9STRA</name>
<gene>
    <name evidence="1" type="ORF">SEMRO_3263_G345981.1</name>
</gene>
<sequence>MSMSPVSHRFSPLTDDAIQWHLVLVSVCPMKDLLGFYQVQYVVPVASSPGPLRGLIPNTPLPYWANLKAYRYQRFSQHLDPASPCRSYIRAKSRAFPEPTKFPIIGVNQPMKH</sequence>